<evidence type="ECO:0000313" key="2">
    <source>
        <dbReference type="Proteomes" id="UP001528411"/>
    </source>
</evidence>
<evidence type="ECO:0000313" key="1">
    <source>
        <dbReference type="EMBL" id="MDC2890892.1"/>
    </source>
</evidence>
<reference evidence="1 2" key="1">
    <citation type="submission" date="2023-01" db="EMBL/GenBank/DDBJ databases">
        <title>Psychrosphaera sp. nov., isolated from marine algae.</title>
        <authorList>
            <person name="Bayburt H."/>
            <person name="Choi B.J."/>
            <person name="Kim J.M."/>
            <person name="Choi D.G."/>
            <person name="Jeon C.O."/>
        </authorList>
    </citation>
    <scope>NUCLEOTIDE SEQUENCE [LARGE SCALE GENOMIC DNA]</scope>
    <source>
        <strain evidence="1 2">G1-22</strain>
    </source>
</reference>
<protein>
    <submittedName>
        <fullName evidence="1">YfcL family protein</fullName>
    </submittedName>
</protein>
<accession>A0ABT5FI67</accession>
<organism evidence="1 2">
    <name type="scientific">Psychrosphaera algicola</name>
    <dbReference type="NCBI Taxonomy" id="3023714"/>
    <lineage>
        <taxon>Bacteria</taxon>
        <taxon>Pseudomonadati</taxon>
        <taxon>Pseudomonadota</taxon>
        <taxon>Gammaproteobacteria</taxon>
        <taxon>Alteromonadales</taxon>
        <taxon>Pseudoalteromonadaceae</taxon>
        <taxon>Psychrosphaera</taxon>
    </lineage>
</organism>
<name>A0ABT5FI67_9GAMM</name>
<comment type="caution">
    <text evidence="1">The sequence shown here is derived from an EMBL/GenBank/DDBJ whole genome shotgun (WGS) entry which is preliminary data.</text>
</comment>
<dbReference type="InterPro" id="IPR014987">
    <property type="entry name" value="UPF_YfcL"/>
</dbReference>
<sequence>MLDLEQLSDDAQVYFDGYVATGTDDELFASGYLRGHVDLVLGGALMQNKALTMDEFIELVEQSVNKAIKNGELEQSDVITVNNVLNGLLKTL</sequence>
<dbReference type="Pfam" id="PF08891">
    <property type="entry name" value="YfcL"/>
    <property type="match status" value="1"/>
</dbReference>
<dbReference type="RefSeq" id="WP_215965091.1">
    <property type="nucleotide sequence ID" value="NZ_JAQOMS010000002.1"/>
</dbReference>
<gene>
    <name evidence="1" type="ORF">PN838_21775</name>
</gene>
<proteinExistence type="predicted"/>
<keyword evidence="2" id="KW-1185">Reference proteome</keyword>
<dbReference type="EMBL" id="JAQOMS010000002">
    <property type="protein sequence ID" value="MDC2890892.1"/>
    <property type="molecule type" value="Genomic_DNA"/>
</dbReference>
<dbReference type="Proteomes" id="UP001528411">
    <property type="component" value="Unassembled WGS sequence"/>
</dbReference>